<dbReference type="Pfam" id="PF03992">
    <property type="entry name" value="ABM"/>
    <property type="match status" value="1"/>
</dbReference>
<dbReference type="InterPro" id="IPR007138">
    <property type="entry name" value="ABM_dom"/>
</dbReference>
<dbReference type="OrthoDB" id="7867302at2"/>
<accession>A0A495FMH8</accession>
<organism evidence="2 3">
    <name type="scientific">Arthrobacter oryzae</name>
    <dbReference type="NCBI Taxonomy" id="409290"/>
    <lineage>
        <taxon>Bacteria</taxon>
        <taxon>Bacillati</taxon>
        <taxon>Actinomycetota</taxon>
        <taxon>Actinomycetes</taxon>
        <taxon>Micrococcales</taxon>
        <taxon>Micrococcaceae</taxon>
        <taxon>Arthrobacter</taxon>
    </lineage>
</organism>
<evidence type="ECO:0000259" key="1">
    <source>
        <dbReference type="PROSITE" id="PS51725"/>
    </source>
</evidence>
<reference evidence="2 3" key="1">
    <citation type="submission" date="2018-10" db="EMBL/GenBank/DDBJ databases">
        <title>Genomic Encyclopedia of Type Strains, Phase IV (KMG-IV): sequencing the most valuable type-strain genomes for metagenomic binning, comparative biology and taxonomic classification.</title>
        <authorList>
            <person name="Goeker M."/>
        </authorList>
    </citation>
    <scope>NUCLEOTIDE SEQUENCE [LARGE SCALE GENOMIC DNA]</scope>
    <source>
        <strain evidence="2 3">DSM 25586</strain>
    </source>
</reference>
<sequence length="97" mass="10278">MPITAHLDLVLKAEALPTAPAVLRDILADTRAFDGCLGVEVLVDSTDPAHVLVVEQWASPERDAAYRAWRAGDGASGLGELLAAPPVLTHFETSFSI</sequence>
<dbReference type="AlphaFoldDB" id="A0A495FMH8"/>
<dbReference type="Gene3D" id="3.30.70.100">
    <property type="match status" value="1"/>
</dbReference>
<dbReference type="PROSITE" id="PS51725">
    <property type="entry name" value="ABM"/>
    <property type="match status" value="1"/>
</dbReference>
<dbReference type="EMBL" id="RBIR01000001">
    <property type="protein sequence ID" value="RKR29749.1"/>
    <property type="molecule type" value="Genomic_DNA"/>
</dbReference>
<evidence type="ECO:0000313" key="3">
    <source>
        <dbReference type="Proteomes" id="UP000276055"/>
    </source>
</evidence>
<dbReference type="Proteomes" id="UP000276055">
    <property type="component" value="Unassembled WGS sequence"/>
</dbReference>
<comment type="caution">
    <text evidence="2">The sequence shown here is derived from an EMBL/GenBank/DDBJ whole genome shotgun (WGS) entry which is preliminary data.</text>
</comment>
<dbReference type="RefSeq" id="WP_120949918.1">
    <property type="nucleotide sequence ID" value="NZ_RBIR01000001.1"/>
</dbReference>
<feature type="domain" description="ABM" evidence="1">
    <location>
        <begin position="3"/>
        <end position="91"/>
    </location>
</feature>
<name>A0A495FMH8_9MICC</name>
<gene>
    <name evidence="2" type="ORF">C8D78_0062</name>
</gene>
<dbReference type="GO" id="GO:0004497">
    <property type="term" value="F:monooxygenase activity"/>
    <property type="evidence" value="ECO:0007669"/>
    <property type="project" value="UniProtKB-KW"/>
</dbReference>
<keyword evidence="2" id="KW-0503">Monooxygenase</keyword>
<evidence type="ECO:0000313" key="2">
    <source>
        <dbReference type="EMBL" id="RKR29749.1"/>
    </source>
</evidence>
<keyword evidence="2" id="KW-0560">Oxidoreductase</keyword>
<dbReference type="InterPro" id="IPR011008">
    <property type="entry name" value="Dimeric_a/b-barrel"/>
</dbReference>
<proteinExistence type="predicted"/>
<protein>
    <submittedName>
        <fullName evidence="2">Quinol monooxygenase YgiN</fullName>
    </submittedName>
</protein>
<dbReference type="SUPFAM" id="SSF54909">
    <property type="entry name" value="Dimeric alpha+beta barrel"/>
    <property type="match status" value="1"/>
</dbReference>